<dbReference type="AlphaFoldDB" id="A0A1G6ST16"/>
<proteinExistence type="predicted"/>
<protein>
    <submittedName>
        <fullName evidence="2">Branched-chain amino acid transport protein (AzlD)</fullName>
    </submittedName>
</protein>
<dbReference type="Pfam" id="PF05437">
    <property type="entry name" value="AzlD"/>
    <property type="match status" value="1"/>
</dbReference>
<accession>A0A1G6ST16</accession>
<reference evidence="3" key="1">
    <citation type="submission" date="2016-10" db="EMBL/GenBank/DDBJ databases">
        <authorList>
            <person name="Varghese N."/>
            <person name="Submissions S."/>
        </authorList>
    </citation>
    <scope>NUCLEOTIDE SEQUENCE [LARGE SCALE GENOMIC DNA]</scope>
    <source>
        <strain evidence="3">CGMCC 4.3516</strain>
    </source>
</reference>
<dbReference type="InterPro" id="IPR008407">
    <property type="entry name" value="Brnchd-chn_aa_trnsp_AzlD"/>
</dbReference>
<evidence type="ECO:0000313" key="3">
    <source>
        <dbReference type="Proteomes" id="UP000198949"/>
    </source>
</evidence>
<keyword evidence="1" id="KW-0472">Membrane</keyword>
<evidence type="ECO:0000313" key="2">
    <source>
        <dbReference type="EMBL" id="SDD19983.1"/>
    </source>
</evidence>
<keyword evidence="3" id="KW-1185">Reference proteome</keyword>
<organism evidence="2 3">
    <name type="scientific">Glycomyces harbinensis</name>
    <dbReference type="NCBI Taxonomy" id="58114"/>
    <lineage>
        <taxon>Bacteria</taxon>
        <taxon>Bacillati</taxon>
        <taxon>Actinomycetota</taxon>
        <taxon>Actinomycetes</taxon>
        <taxon>Glycomycetales</taxon>
        <taxon>Glycomycetaceae</taxon>
        <taxon>Glycomyces</taxon>
    </lineage>
</organism>
<keyword evidence="1" id="KW-1133">Transmembrane helix</keyword>
<keyword evidence="1" id="KW-0812">Transmembrane</keyword>
<evidence type="ECO:0000256" key="1">
    <source>
        <dbReference type="SAM" id="Phobius"/>
    </source>
</evidence>
<dbReference type="Proteomes" id="UP000198949">
    <property type="component" value="Unassembled WGS sequence"/>
</dbReference>
<sequence length="102" mass="10224">MTMAAVLALAVGVFLVRLAGPVMRSRITVSARTETMMKRGAMVVLAALVVTGALVADGGFAGWALPAGVLVGGLLAWRRAPILVVVVAAAGTTALLRLAGVA</sequence>
<dbReference type="RefSeq" id="WP_091029478.1">
    <property type="nucleotide sequence ID" value="NZ_FNAD01000002.1"/>
</dbReference>
<dbReference type="STRING" id="58114.SAMN05216270_102277"/>
<feature type="transmembrane region" description="Helical" evidence="1">
    <location>
        <begin position="43"/>
        <end position="75"/>
    </location>
</feature>
<feature type="transmembrane region" description="Helical" evidence="1">
    <location>
        <begin position="82"/>
        <end position="100"/>
    </location>
</feature>
<name>A0A1G6ST16_9ACTN</name>
<dbReference type="EMBL" id="FNAD01000002">
    <property type="protein sequence ID" value="SDD19983.1"/>
    <property type="molecule type" value="Genomic_DNA"/>
</dbReference>
<gene>
    <name evidence="2" type="ORF">SAMN05216270_102277</name>
</gene>